<reference evidence="1" key="1">
    <citation type="submission" date="2014-09" db="EMBL/GenBank/DDBJ databases">
        <authorList>
            <person name="Magalhaes I.L.F."/>
            <person name="Oliveira U."/>
            <person name="Santos F.R."/>
            <person name="Vidigal T.H.D.A."/>
            <person name="Brescovit A.D."/>
            <person name="Santos A.J."/>
        </authorList>
    </citation>
    <scope>NUCLEOTIDE SEQUENCE</scope>
    <source>
        <tissue evidence="1">Shoot tissue taken approximately 20 cm above the soil surface</tissue>
    </source>
</reference>
<evidence type="ECO:0000313" key="1">
    <source>
        <dbReference type="EMBL" id="JAD72366.1"/>
    </source>
</evidence>
<dbReference type="AlphaFoldDB" id="A0A0A9C9V7"/>
<proteinExistence type="predicted"/>
<dbReference type="EMBL" id="GBRH01225529">
    <property type="protein sequence ID" value="JAD72366.1"/>
    <property type="molecule type" value="Transcribed_RNA"/>
</dbReference>
<organism evidence="1">
    <name type="scientific">Arundo donax</name>
    <name type="common">Giant reed</name>
    <name type="synonym">Donax arundinaceus</name>
    <dbReference type="NCBI Taxonomy" id="35708"/>
    <lineage>
        <taxon>Eukaryota</taxon>
        <taxon>Viridiplantae</taxon>
        <taxon>Streptophyta</taxon>
        <taxon>Embryophyta</taxon>
        <taxon>Tracheophyta</taxon>
        <taxon>Spermatophyta</taxon>
        <taxon>Magnoliopsida</taxon>
        <taxon>Liliopsida</taxon>
        <taxon>Poales</taxon>
        <taxon>Poaceae</taxon>
        <taxon>PACMAD clade</taxon>
        <taxon>Arundinoideae</taxon>
        <taxon>Arundineae</taxon>
        <taxon>Arundo</taxon>
    </lineage>
</organism>
<protein>
    <submittedName>
        <fullName evidence="1">Uncharacterized protein</fullName>
    </submittedName>
</protein>
<accession>A0A0A9C9V7</accession>
<sequence>MYPGNFVLRIRNHNSVPKLGISLE</sequence>
<reference evidence="1" key="2">
    <citation type="journal article" date="2015" name="Data Brief">
        <title>Shoot transcriptome of the giant reed, Arundo donax.</title>
        <authorList>
            <person name="Barrero R.A."/>
            <person name="Guerrero F.D."/>
            <person name="Moolhuijzen P."/>
            <person name="Goolsby J.A."/>
            <person name="Tidwell J."/>
            <person name="Bellgard S.E."/>
            <person name="Bellgard M.I."/>
        </authorList>
    </citation>
    <scope>NUCLEOTIDE SEQUENCE</scope>
    <source>
        <tissue evidence="1">Shoot tissue taken approximately 20 cm above the soil surface</tissue>
    </source>
</reference>
<name>A0A0A9C9V7_ARUDO</name>